<evidence type="ECO:0000256" key="5">
    <source>
        <dbReference type="ARBA" id="ARBA00022679"/>
    </source>
</evidence>
<organism evidence="13 14">
    <name type="scientific">Patellaria atrata CBS 101060</name>
    <dbReference type="NCBI Taxonomy" id="1346257"/>
    <lineage>
        <taxon>Eukaryota</taxon>
        <taxon>Fungi</taxon>
        <taxon>Dikarya</taxon>
        <taxon>Ascomycota</taxon>
        <taxon>Pezizomycotina</taxon>
        <taxon>Dothideomycetes</taxon>
        <taxon>Dothideomycetes incertae sedis</taxon>
        <taxon>Patellariales</taxon>
        <taxon>Patellariaceae</taxon>
        <taxon>Patellaria</taxon>
    </lineage>
</organism>
<protein>
    <submittedName>
        <fullName evidence="13">S-adenosyl-L-methionine-dependent methyltransferase</fullName>
    </submittedName>
</protein>
<dbReference type="InterPro" id="IPR049560">
    <property type="entry name" value="MeTrfase_RsmB-F_NOP2_cat"/>
</dbReference>
<dbReference type="Pfam" id="PF25378">
    <property type="entry name" value="PUA_NSUN2"/>
    <property type="match status" value="1"/>
</dbReference>
<evidence type="ECO:0000256" key="9">
    <source>
        <dbReference type="ARBA" id="ARBA00023242"/>
    </source>
</evidence>
<dbReference type="PANTHER" id="PTHR22808:SF1">
    <property type="entry name" value="RNA CYTOSINE-C(5)-METHYLTRANSFERASE NSUN2-RELATED"/>
    <property type="match status" value="1"/>
</dbReference>
<dbReference type="PRINTS" id="PR02008">
    <property type="entry name" value="RCMTFAMILY"/>
</dbReference>
<keyword evidence="7" id="KW-0819">tRNA processing</keyword>
<evidence type="ECO:0000313" key="13">
    <source>
        <dbReference type="EMBL" id="KAF2840125.1"/>
    </source>
</evidence>
<dbReference type="InterPro" id="IPR029063">
    <property type="entry name" value="SAM-dependent_MTases_sf"/>
</dbReference>
<dbReference type="AlphaFoldDB" id="A0A9P4SE60"/>
<dbReference type="GO" id="GO:0016428">
    <property type="term" value="F:tRNA (cytidine-5-)-methyltransferase activity"/>
    <property type="evidence" value="ECO:0007669"/>
    <property type="project" value="InterPro"/>
</dbReference>
<proteinExistence type="inferred from homology"/>
<evidence type="ECO:0000256" key="6">
    <source>
        <dbReference type="ARBA" id="ARBA00022691"/>
    </source>
</evidence>
<dbReference type="InterPro" id="IPR057285">
    <property type="entry name" value="Pre-PUA_NSUN2"/>
</dbReference>
<evidence type="ECO:0000256" key="10">
    <source>
        <dbReference type="PROSITE-ProRule" id="PRU01023"/>
    </source>
</evidence>
<dbReference type="SUPFAM" id="SSF53335">
    <property type="entry name" value="S-adenosyl-L-methionine-dependent methyltransferases"/>
    <property type="match status" value="1"/>
</dbReference>
<dbReference type="Proteomes" id="UP000799429">
    <property type="component" value="Unassembled WGS sequence"/>
</dbReference>
<dbReference type="InterPro" id="IPR018314">
    <property type="entry name" value="RsmB/NOL1/NOP2-like_CS"/>
</dbReference>
<accession>A0A9P4SE60</accession>
<feature type="binding site" evidence="10">
    <location>
        <position position="306"/>
    </location>
    <ligand>
        <name>S-adenosyl-L-methionine</name>
        <dbReference type="ChEBI" id="CHEBI:59789"/>
    </ligand>
</feature>
<dbReference type="InterPro" id="IPR023267">
    <property type="entry name" value="RCMT"/>
</dbReference>
<dbReference type="EMBL" id="MU006093">
    <property type="protein sequence ID" value="KAF2840125.1"/>
    <property type="molecule type" value="Genomic_DNA"/>
</dbReference>
<keyword evidence="9" id="KW-0539">Nucleus</keyword>
<keyword evidence="5 10" id="KW-0808">Transferase</keyword>
<feature type="binding site" evidence="10">
    <location>
        <position position="251"/>
    </location>
    <ligand>
        <name>S-adenosyl-L-methionine</name>
        <dbReference type="ChEBI" id="CHEBI:59789"/>
    </ligand>
</feature>
<dbReference type="InterPro" id="IPR001678">
    <property type="entry name" value="MeTrfase_RsmB-F_NOP2_dom"/>
</dbReference>
<comment type="subcellular location">
    <subcellularLocation>
        <location evidence="1">Nucleus</location>
    </subcellularLocation>
</comment>
<dbReference type="PROSITE" id="PS01153">
    <property type="entry name" value="NOL1_NOP2_SUN"/>
    <property type="match status" value="1"/>
</dbReference>
<feature type="compositionally biased region" description="Gly residues" evidence="11">
    <location>
        <begin position="18"/>
        <end position="27"/>
    </location>
</feature>
<name>A0A9P4SE60_9PEZI</name>
<keyword evidence="8 10" id="KW-0694">RNA-binding</keyword>
<keyword evidence="3" id="KW-0820">tRNA-binding</keyword>
<feature type="region of interest" description="Disordered" evidence="11">
    <location>
        <begin position="642"/>
        <end position="662"/>
    </location>
</feature>
<evidence type="ECO:0000256" key="2">
    <source>
        <dbReference type="ARBA" id="ARBA00007494"/>
    </source>
</evidence>
<feature type="compositionally biased region" description="Basic and acidic residues" evidence="11">
    <location>
        <begin position="992"/>
        <end position="1006"/>
    </location>
</feature>
<feature type="region of interest" description="Disordered" evidence="11">
    <location>
        <begin position="991"/>
        <end position="1014"/>
    </location>
</feature>
<sequence length="1014" mass="113812">MGKRGNKNGRGRGRGRGGRGGGGGGSRDGWRTNWTAISKEHEKFERYYNKLGILEEGEKEQFWEAMRRELPSSFRFAGSRGHALAVQKHLIDHYIPQITSVQWEGKNVDPPRPIEWYPERLAWSMNTPKQVIRKFPPFSAFQKFLVSETTVGNITRQEVVSMIPPLLLDVKPGMKVLDMCAAPGSKTSQLIEMVHGGEEARVRDIIRKIKTEEGRELSPDGFEIEVEKSFAAQEGDWTDDGRSTGLLIANDSDYRRAQMLVHQVKRLNSPNLLVMNHDATMFPSIKLPTPPGARGKYLKFDRILADVPCSGDGTVRKNPNIWKDWLPANALGLHTTQTRILVRALQMLKVKGRVVYSTCSLNPIENEAVIASAIERCGGNTKVKILDMSDALPGLKRKPGLTDWKIMDRNGKIWDSYEDARDELGEDNLGRISDTMFPPPPTSEDERLPLERCLRVYPHMQDTGGFFITVLEKLTEIRARNENAPRTEKSQISDNAIKDEMSERPAPISDLVDEIKNRTENGVKSYETSEALEAVAPITEPDNGNYSAAVRQNTPPPAKRVLEEQLDGGSSPKKARLHGTAEKIEHWPPPPATLVDERIRSSEPFDEVMEEDTTEIKEENAPAIKEEDKTGAKEEDAPLIRQETTASDRCKPPTKEYSDYKKKSSGVHEEPFKYLNPEHVELERIFKFYTLSSRFPRDRFMVRNATGEPVKSIYYTSVLSREILTENEGKGLKFVHSGVKMFVKQDAQTPEMCPWRIQSEGLPIVEAWVGEERIVRLYKRETLRKLLVEMFPKVGNESWKELGEIGERVRDIGGGCCVLRVEKSDAEDGFEQRIVLPLWRSVWSLNLMLPKDERKAMLLRLFNDDTPLIDHSQNRNKPPTPRDISPSLSDVSIDNDAEGGVLLDPAAREAKAGEGTAEAQEVEAAKAANITATAADAMAADVEMGDEPTNVVTEEQAMKNEGMLRAQRFHERDKVDETELGQVGDASVGRWVGEDKLDGGEERKLGIEGGGFQG</sequence>
<dbReference type="Gene3D" id="3.40.50.150">
    <property type="entry name" value="Vaccinia Virus protein VP39"/>
    <property type="match status" value="1"/>
</dbReference>
<feature type="domain" description="SAM-dependent MTase RsmB/NOP-type" evidence="12">
    <location>
        <begin position="62"/>
        <end position="474"/>
    </location>
</feature>
<dbReference type="InterPro" id="IPR057286">
    <property type="entry name" value="PUA_NSUN2"/>
</dbReference>
<dbReference type="OrthoDB" id="6093671at2759"/>
<evidence type="ECO:0000313" key="14">
    <source>
        <dbReference type="Proteomes" id="UP000799429"/>
    </source>
</evidence>
<feature type="binding site" evidence="10">
    <location>
        <position position="278"/>
    </location>
    <ligand>
        <name>S-adenosyl-L-methionine</name>
        <dbReference type="ChEBI" id="CHEBI:59789"/>
    </ligand>
</feature>
<keyword evidence="4 10" id="KW-0489">Methyltransferase</keyword>
<dbReference type="GO" id="GO:0030488">
    <property type="term" value="P:tRNA methylation"/>
    <property type="evidence" value="ECO:0007669"/>
    <property type="project" value="UniProtKB-ARBA"/>
</dbReference>
<feature type="region of interest" description="Disordered" evidence="11">
    <location>
        <begin position="868"/>
        <end position="891"/>
    </location>
</feature>
<keyword evidence="14" id="KW-1185">Reference proteome</keyword>
<evidence type="ECO:0000256" key="7">
    <source>
        <dbReference type="ARBA" id="ARBA00022694"/>
    </source>
</evidence>
<dbReference type="InterPro" id="IPR023270">
    <property type="entry name" value="RCMT_NCL1"/>
</dbReference>
<dbReference type="Pfam" id="PF25376">
    <property type="entry name" value="Pre-PUA_NSUN2"/>
    <property type="match status" value="1"/>
</dbReference>
<evidence type="ECO:0000256" key="3">
    <source>
        <dbReference type="ARBA" id="ARBA00022555"/>
    </source>
</evidence>
<feature type="compositionally biased region" description="Basic residues" evidence="11">
    <location>
        <begin position="1"/>
        <end position="17"/>
    </location>
</feature>
<evidence type="ECO:0000256" key="4">
    <source>
        <dbReference type="ARBA" id="ARBA00022603"/>
    </source>
</evidence>
<feature type="compositionally biased region" description="Basic and acidic residues" evidence="11">
    <location>
        <begin position="646"/>
        <end position="662"/>
    </location>
</feature>
<dbReference type="Pfam" id="PF01189">
    <property type="entry name" value="Methyltr_RsmB-F"/>
    <property type="match status" value="1"/>
</dbReference>
<evidence type="ECO:0000256" key="11">
    <source>
        <dbReference type="SAM" id="MobiDB-lite"/>
    </source>
</evidence>
<dbReference type="GO" id="GO:0005634">
    <property type="term" value="C:nucleus"/>
    <property type="evidence" value="ECO:0007669"/>
    <property type="project" value="UniProtKB-SubCell"/>
</dbReference>
<evidence type="ECO:0000256" key="8">
    <source>
        <dbReference type="ARBA" id="ARBA00022884"/>
    </source>
</evidence>
<dbReference type="GO" id="GO:0000049">
    <property type="term" value="F:tRNA binding"/>
    <property type="evidence" value="ECO:0007669"/>
    <property type="project" value="UniProtKB-KW"/>
</dbReference>
<keyword evidence="6 10" id="KW-0949">S-adenosyl-L-methionine</keyword>
<dbReference type="GO" id="GO:0005737">
    <property type="term" value="C:cytoplasm"/>
    <property type="evidence" value="ECO:0007669"/>
    <property type="project" value="TreeGrafter"/>
</dbReference>
<feature type="region of interest" description="Disordered" evidence="11">
    <location>
        <begin position="1"/>
        <end position="32"/>
    </location>
</feature>
<comment type="caution">
    <text evidence="13">The sequence shown here is derived from an EMBL/GenBank/DDBJ whole genome shotgun (WGS) entry which is preliminary data.</text>
</comment>
<reference evidence="13" key="1">
    <citation type="journal article" date="2020" name="Stud. Mycol.">
        <title>101 Dothideomycetes genomes: a test case for predicting lifestyles and emergence of pathogens.</title>
        <authorList>
            <person name="Haridas S."/>
            <person name="Albert R."/>
            <person name="Binder M."/>
            <person name="Bloem J."/>
            <person name="Labutti K."/>
            <person name="Salamov A."/>
            <person name="Andreopoulos B."/>
            <person name="Baker S."/>
            <person name="Barry K."/>
            <person name="Bills G."/>
            <person name="Bluhm B."/>
            <person name="Cannon C."/>
            <person name="Castanera R."/>
            <person name="Culley D."/>
            <person name="Daum C."/>
            <person name="Ezra D."/>
            <person name="Gonzalez J."/>
            <person name="Henrissat B."/>
            <person name="Kuo A."/>
            <person name="Liang C."/>
            <person name="Lipzen A."/>
            <person name="Lutzoni F."/>
            <person name="Magnuson J."/>
            <person name="Mondo S."/>
            <person name="Nolan M."/>
            <person name="Ohm R."/>
            <person name="Pangilinan J."/>
            <person name="Park H.-J."/>
            <person name="Ramirez L."/>
            <person name="Alfaro M."/>
            <person name="Sun H."/>
            <person name="Tritt A."/>
            <person name="Yoshinaga Y."/>
            <person name="Zwiers L.-H."/>
            <person name="Turgeon B."/>
            <person name="Goodwin S."/>
            <person name="Spatafora J."/>
            <person name="Crous P."/>
            <person name="Grigoriev I."/>
        </authorList>
    </citation>
    <scope>NUCLEOTIDE SEQUENCE</scope>
    <source>
        <strain evidence="13">CBS 101060</strain>
    </source>
</reference>
<evidence type="ECO:0000256" key="1">
    <source>
        <dbReference type="ARBA" id="ARBA00004123"/>
    </source>
</evidence>
<feature type="active site" description="Nucleophile" evidence="10">
    <location>
        <position position="359"/>
    </location>
</feature>
<gene>
    <name evidence="13" type="ORF">M501DRAFT_1002416</name>
</gene>
<dbReference type="PANTHER" id="PTHR22808">
    <property type="entry name" value="NCL1 YEAST -RELATED NOL1/NOP2/FMU SUN DOMAIN-CONTAINING"/>
    <property type="match status" value="1"/>
</dbReference>
<dbReference type="PRINTS" id="PR02011">
    <property type="entry name" value="RCMTNCL1"/>
</dbReference>
<comment type="similarity">
    <text evidence="2 10">Belongs to the class I-like SAM-binding methyltransferase superfamily. RsmB/NOP family.</text>
</comment>
<evidence type="ECO:0000259" key="12">
    <source>
        <dbReference type="PROSITE" id="PS51686"/>
    </source>
</evidence>
<dbReference type="PROSITE" id="PS51686">
    <property type="entry name" value="SAM_MT_RSMB_NOP"/>
    <property type="match status" value="1"/>
</dbReference>
<feature type="binding site" evidence="10">
    <location>
        <begin position="180"/>
        <end position="186"/>
    </location>
    <ligand>
        <name>S-adenosyl-L-methionine</name>
        <dbReference type="ChEBI" id="CHEBI:59789"/>
    </ligand>
</feature>